<reference evidence="1 3" key="1">
    <citation type="submission" date="2015-01" db="EMBL/GenBank/DDBJ databases">
        <title>Evolution of Trichinella species and genotypes.</title>
        <authorList>
            <person name="Korhonen P.K."/>
            <person name="Edoardo P."/>
            <person name="Giuseppe L.R."/>
            <person name="Gasser R.B."/>
        </authorList>
    </citation>
    <scope>NUCLEOTIDE SEQUENCE [LARGE SCALE GENOMIC DNA]</scope>
    <source>
        <strain evidence="1">ISS1029</strain>
    </source>
</reference>
<dbReference type="Proteomes" id="UP000055024">
    <property type="component" value="Unassembled WGS sequence"/>
</dbReference>
<name>A0A0V1GDV9_9BILA</name>
<organism evidence="1 3">
    <name type="scientific">Trichinella zimbabwensis</name>
    <dbReference type="NCBI Taxonomy" id="268475"/>
    <lineage>
        <taxon>Eukaryota</taxon>
        <taxon>Metazoa</taxon>
        <taxon>Ecdysozoa</taxon>
        <taxon>Nematoda</taxon>
        <taxon>Enoplea</taxon>
        <taxon>Dorylaimia</taxon>
        <taxon>Trichinellida</taxon>
        <taxon>Trichinellidae</taxon>
        <taxon>Trichinella</taxon>
    </lineage>
</organism>
<proteinExistence type="predicted"/>
<evidence type="ECO:0000313" key="3">
    <source>
        <dbReference type="Proteomes" id="UP000055024"/>
    </source>
</evidence>
<accession>A0A0V1GDV9</accession>
<comment type="caution">
    <text evidence="1">The sequence shown here is derived from an EMBL/GenBank/DDBJ whole genome shotgun (WGS) entry which is preliminary data.</text>
</comment>
<dbReference type="EMBL" id="JYDP01002817">
    <property type="protein sequence ID" value="KRY96446.1"/>
    <property type="molecule type" value="Genomic_DNA"/>
</dbReference>
<sequence length="32" mass="3818">MIRQFSEDHPYLHRVALETTAEPQLSRLHITK</sequence>
<keyword evidence="3" id="KW-1185">Reference proteome</keyword>
<evidence type="ECO:0000313" key="2">
    <source>
        <dbReference type="EMBL" id="KRY96776.1"/>
    </source>
</evidence>
<evidence type="ECO:0000313" key="1">
    <source>
        <dbReference type="EMBL" id="KRY96446.1"/>
    </source>
</evidence>
<dbReference type="EMBL" id="JYDP01002542">
    <property type="protein sequence ID" value="KRY96776.1"/>
    <property type="molecule type" value="Genomic_DNA"/>
</dbReference>
<protein>
    <submittedName>
        <fullName evidence="1">Uncharacterized protein</fullName>
    </submittedName>
</protein>
<gene>
    <name evidence="2" type="ORF">T11_10565</name>
    <name evidence="1" type="ORF">T11_15669</name>
</gene>
<dbReference type="AlphaFoldDB" id="A0A0V1GDV9"/>